<feature type="transmembrane region" description="Helical" evidence="2">
    <location>
        <begin position="170"/>
        <end position="195"/>
    </location>
</feature>
<keyword evidence="2" id="KW-0812">Transmembrane</keyword>
<evidence type="ECO:0000313" key="3">
    <source>
        <dbReference type="Proteomes" id="UP000827889"/>
    </source>
</evidence>
<feature type="compositionally biased region" description="Basic and acidic residues" evidence="1">
    <location>
        <begin position="362"/>
        <end position="376"/>
    </location>
</feature>
<dbReference type="PANTHER" id="PTHR31963:SF4">
    <property type="entry name" value="GUSTATORY RECEPTOR"/>
    <property type="match status" value="1"/>
</dbReference>
<dbReference type="InterPro" id="IPR021924">
    <property type="entry name" value="DUF3537"/>
</dbReference>
<gene>
    <name evidence="4" type="primary">LOC115753399</name>
</gene>
<accession>A0ABM3GW91</accession>
<organism evidence="3 4">
    <name type="scientific">Rhodamnia argentea</name>
    <dbReference type="NCBI Taxonomy" id="178133"/>
    <lineage>
        <taxon>Eukaryota</taxon>
        <taxon>Viridiplantae</taxon>
        <taxon>Streptophyta</taxon>
        <taxon>Embryophyta</taxon>
        <taxon>Tracheophyta</taxon>
        <taxon>Spermatophyta</taxon>
        <taxon>Magnoliopsida</taxon>
        <taxon>eudicotyledons</taxon>
        <taxon>Gunneridae</taxon>
        <taxon>Pentapetalae</taxon>
        <taxon>rosids</taxon>
        <taxon>malvids</taxon>
        <taxon>Myrtales</taxon>
        <taxon>Myrtaceae</taxon>
        <taxon>Myrtoideae</taxon>
        <taxon>Myrteae</taxon>
        <taxon>Australasian group</taxon>
        <taxon>Rhodamnia</taxon>
    </lineage>
</organism>
<sequence length="444" mass="49447">MHPSTIDDAALIDVEAPNHDHESSPTRFHEPSPLASVPLLLRPSYARSRVPISDDLRHLRISLKWCALDQSSCFGKFISIFTFILFTVVIPIVSSLAVKVPPTAPVENPISFNLLVQFPESGLAAIGFFTLCRFFNKYGLRQLLFLDALEHDSALVRRNYARERDKSFRYLSYILLPSFLVELAHKVVFFSTVSVSFSLPFPFPSNAILFVLVLASWIYRTGIFLLVCVLFRLTCELQILRLGGLHGMLEGCGSNPSAIFDEHVRIRKQLSTTSHRYRFFIISCLVTMTVSQFAALLIVLASKTEKNFFNSGDLVVCTVVELSGLFLCLVGAARITHRAQGIASVATRWHMLVTSASGLNRPKPETAEHDSSHSDTDSDLVIPVSTSSDSGSFQIRQALVAYLERNNGGITLYGFPLDRGLLHTIFAFEFSLVLWILSKVVVLS</sequence>
<dbReference type="Proteomes" id="UP000827889">
    <property type="component" value="Chromosome 11"/>
</dbReference>
<evidence type="ECO:0000313" key="4">
    <source>
        <dbReference type="RefSeq" id="XP_048128632.1"/>
    </source>
</evidence>
<feature type="transmembrane region" description="Helical" evidence="2">
    <location>
        <begin position="77"/>
        <end position="98"/>
    </location>
</feature>
<dbReference type="GeneID" id="115753399"/>
<dbReference type="PANTHER" id="PTHR31963">
    <property type="entry name" value="RAS GUANINE NUCLEOTIDE EXCHANGE FACTOR K"/>
    <property type="match status" value="1"/>
</dbReference>
<evidence type="ECO:0000256" key="1">
    <source>
        <dbReference type="SAM" id="MobiDB-lite"/>
    </source>
</evidence>
<feature type="transmembrane region" description="Helical" evidence="2">
    <location>
        <begin position="420"/>
        <end position="438"/>
    </location>
</feature>
<keyword evidence="2" id="KW-0472">Membrane</keyword>
<feature type="transmembrane region" description="Helical" evidence="2">
    <location>
        <begin position="313"/>
        <end position="333"/>
    </location>
</feature>
<feature type="transmembrane region" description="Helical" evidence="2">
    <location>
        <begin position="207"/>
        <end position="231"/>
    </location>
</feature>
<feature type="region of interest" description="Disordered" evidence="1">
    <location>
        <begin position="358"/>
        <end position="385"/>
    </location>
</feature>
<keyword evidence="3" id="KW-1185">Reference proteome</keyword>
<proteinExistence type="predicted"/>
<dbReference type="Pfam" id="PF12056">
    <property type="entry name" value="DUF3537"/>
    <property type="match status" value="1"/>
</dbReference>
<name>A0ABM3GW91_9MYRT</name>
<reference evidence="4" key="1">
    <citation type="submission" date="2025-08" db="UniProtKB">
        <authorList>
            <consortium name="RefSeq"/>
        </authorList>
    </citation>
    <scope>IDENTIFICATION</scope>
    <source>
        <tissue evidence="4">Leaf</tissue>
    </source>
</reference>
<evidence type="ECO:0000256" key="2">
    <source>
        <dbReference type="SAM" id="Phobius"/>
    </source>
</evidence>
<dbReference type="RefSeq" id="XP_048128632.1">
    <property type="nucleotide sequence ID" value="XM_048272675.1"/>
</dbReference>
<feature type="transmembrane region" description="Helical" evidence="2">
    <location>
        <begin position="277"/>
        <end position="301"/>
    </location>
</feature>
<feature type="transmembrane region" description="Helical" evidence="2">
    <location>
        <begin position="110"/>
        <end position="132"/>
    </location>
</feature>
<protein>
    <submittedName>
        <fullName evidence="4">Uncharacterized protein LOC115753399 isoform X1</fullName>
    </submittedName>
</protein>
<keyword evidence="2" id="KW-1133">Transmembrane helix</keyword>